<dbReference type="OrthoDB" id="531286at2"/>
<dbReference type="AlphaFoldDB" id="A0A0C1QUF7"/>
<evidence type="ECO:0000256" key="1">
    <source>
        <dbReference type="SAM" id="Phobius"/>
    </source>
</evidence>
<reference evidence="2" key="2">
    <citation type="submission" date="2019-11" db="EMBL/GenBank/DDBJ databases">
        <title>Improved Assembly of Tolypothrix boutellei genome.</title>
        <authorList>
            <person name="Sarangi A.N."/>
            <person name="Mukherjee M."/>
            <person name="Ghosh S."/>
            <person name="Singh D."/>
            <person name="Das A."/>
            <person name="Kant S."/>
            <person name="Prusty A."/>
            <person name="Tripathy S."/>
        </authorList>
    </citation>
    <scope>NUCLEOTIDE SEQUENCE</scope>
    <source>
        <strain evidence="2">VB521301</strain>
    </source>
</reference>
<keyword evidence="4" id="KW-1185">Reference proteome</keyword>
<dbReference type="Proteomes" id="UP000029738">
    <property type="component" value="Unassembled WGS sequence"/>
</dbReference>
<evidence type="ECO:0000313" key="3">
    <source>
        <dbReference type="EMBL" id="KIE07438.1"/>
    </source>
</evidence>
<evidence type="ECO:0000313" key="4">
    <source>
        <dbReference type="Proteomes" id="UP000029738"/>
    </source>
</evidence>
<dbReference type="RefSeq" id="WP_038078915.1">
    <property type="nucleotide sequence ID" value="NZ_JHEG04000001.1"/>
</dbReference>
<sequence length="273" mass="30863">MDWLASIDMSHLWNLIIAQTPTPTPTASPILNPAKTSSELELLKSQLEFLKATNGQLGESFNRFVTAMQLVLIAFTFLGGFLAYAVGKNLDEAKKLASQLINREVENKITDLVQSEVESVKRSLQRERVIGSTIVDYYSPSDDAMEPEDCKLLRTRGFDKVEYWHQRKKPKKPVGDIFVLDLINSKLLEGQEFVGLSKDDADNKLEAKVKEQIDLVLNWLDKNTVLVIYVKGRFREIDNLSTRVNYYYIPVNSPISLLGIVADSAYVAYGKRV</sequence>
<keyword evidence="1" id="KW-1133">Transmembrane helix</keyword>
<gene>
    <name evidence="3" type="ORF">DA73_0240845</name>
    <name evidence="2" type="ORF">DA73_0400029130</name>
</gene>
<dbReference type="EMBL" id="JHEG02000059">
    <property type="protein sequence ID" value="KIE07438.1"/>
    <property type="molecule type" value="Genomic_DNA"/>
</dbReference>
<proteinExistence type="predicted"/>
<reference evidence="3" key="1">
    <citation type="journal article" date="2015" name="Genome Announc.">
        <title>Draft Genome Sequence of Tolypothrix boutellei Strain VB521301.</title>
        <authorList>
            <person name="Chandrababunaidu M.M."/>
            <person name="Singh D."/>
            <person name="Sen D."/>
            <person name="Bhan S."/>
            <person name="Das S."/>
            <person name="Gupta A."/>
            <person name="Adhikary S.P."/>
            <person name="Tripathy S."/>
        </authorList>
    </citation>
    <scope>NUCLEOTIDE SEQUENCE</scope>
    <source>
        <strain evidence="3">VB521301</strain>
    </source>
</reference>
<accession>A0A0C1QUF7</accession>
<protein>
    <submittedName>
        <fullName evidence="3">Uncharacterized protein</fullName>
    </submittedName>
</protein>
<organism evidence="3">
    <name type="scientific">Tolypothrix bouteillei VB521301</name>
    <dbReference type="NCBI Taxonomy" id="1479485"/>
    <lineage>
        <taxon>Bacteria</taxon>
        <taxon>Bacillati</taxon>
        <taxon>Cyanobacteriota</taxon>
        <taxon>Cyanophyceae</taxon>
        <taxon>Nostocales</taxon>
        <taxon>Tolypothrichaceae</taxon>
        <taxon>Tolypothrix</taxon>
    </lineage>
</organism>
<keyword evidence="1" id="KW-0812">Transmembrane</keyword>
<dbReference type="EMBL" id="JHEG04000001">
    <property type="protein sequence ID" value="KAF3889089.1"/>
    <property type="molecule type" value="Genomic_DNA"/>
</dbReference>
<evidence type="ECO:0000313" key="2">
    <source>
        <dbReference type="EMBL" id="KAF3889089.1"/>
    </source>
</evidence>
<feature type="transmembrane region" description="Helical" evidence="1">
    <location>
        <begin position="64"/>
        <end position="86"/>
    </location>
</feature>
<keyword evidence="1" id="KW-0472">Membrane</keyword>
<name>A0A0C1QUF7_9CYAN</name>
<comment type="caution">
    <text evidence="3">The sequence shown here is derived from an EMBL/GenBank/DDBJ whole genome shotgun (WGS) entry which is preliminary data.</text>
</comment>